<dbReference type="InterPro" id="IPR001608">
    <property type="entry name" value="Ala_racemase_N"/>
</dbReference>
<evidence type="ECO:0000256" key="3">
    <source>
        <dbReference type="ARBA" id="ARBA00007880"/>
    </source>
</evidence>
<dbReference type="Gene3D" id="3.20.20.10">
    <property type="entry name" value="Alanine racemase"/>
    <property type="match status" value="1"/>
</dbReference>
<dbReference type="STRING" id="428990.SAMN06295987_101772"/>
<evidence type="ECO:0000256" key="4">
    <source>
        <dbReference type="ARBA" id="ARBA00013089"/>
    </source>
</evidence>
<dbReference type="GO" id="GO:0005829">
    <property type="term" value="C:cytosol"/>
    <property type="evidence" value="ECO:0007669"/>
    <property type="project" value="TreeGrafter"/>
</dbReference>
<accession>A0A1U6GXG1</accession>
<evidence type="ECO:0000256" key="6">
    <source>
        <dbReference type="ARBA" id="ARBA00023235"/>
    </source>
</evidence>
<dbReference type="AlphaFoldDB" id="A0A1U6GXG1"/>
<sequence>MLPELPEPPLRLNLDWNALKANWLAMDRLSGKARAGAAVKADGYGLGARKAAAVLRDAGCRDFFVAHWAEAAELLDLVDPASISVLHGPQSPADCAYGQAIGAKPVINSLSQAQRWLDAGGGTCDLMIDTGMNRLGVPMREIGSEVLARLDVDVLLSHLVSSEEDTPLNALQCSRWKEARKAIAHRNASLANSAGITLGSEFHGDITRPGVSLYGGIPRPCLGQLIRQVVRPEAMIMQVRHVAAGETVGYNATFTAKAPMRLGTVSTGYADGYLRCWSNKGFFEANGAKLPVLGLVSMDMTVIDLTDANDIGEGDWVAASYDLPGAAAASGLTQYELLTLLGRRFQR</sequence>
<dbReference type="EMBL" id="FVZE01000001">
    <property type="protein sequence ID" value="SLJ88242.1"/>
    <property type="molecule type" value="Genomic_DNA"/>
</dbReference>
<evidence type="ECO:0000256" key="1">
    <source>
        <dbReference type="ARBA" id="ARBA00000316"/>
    </source>
</evidence>
<dbReference type="Gene3D" id="2.40.37.10">
    <property type="entry name" value="Lyase, Ornithine Decarboxylase, Chain A, domain 1"/>
    <property type="match status" value="1"/>
</dbReference>
<dbReference type="SUPFAM" id="SSF51419">
    <property type="entry name" value="PLP-binding barrel"/>
    <property type="match status" value="1"/>
</dbReference>
<evidence type="ECO:0000256" key="5">
    <source>
        <dbReference type="ARBA" id="ARBA00022898"/>
    </source>
</evidence>
<dbReference type="RefSeq" id="WP_079729495.1">
    <property type="nucleotide sequence ID" value="NZ_FVZE01000001.1"/>
</dbReference>
<dbReference type="NCBIfam" id="TIGR00492">
    <property type="entry name" value="alr"/>
    <property type="match status" value="1"/>
</dbReference>
<comment type="similarity">
    <text evidence="3">Belongs to the alanine racemase family.</text>
</comment>
<comment type="catalytic activity">
    <reaction evidence="1">
        <text>L-alanine = D-alanine</text>
        <dbReference type="Rhea" id="RHEA:20249"/>
        <dbReference type="ChEBI" id="CHEBI:57416"/>
        <dbReference type="ChEBI" id="CHEBI:57972"/>
        <dbReference type="EC" id="5.1.1.1"/>
    </reaction>
</comment>
<dbReference type="Pfam" id="PF00842">
    <property type="entry name" value="Ala_racemase_C"/>
    <property type="match status" value="1"/>
</dbReference>
<dbReference type="InterPro" id="IPR000821">
    <property type="entry name" value="Ala_racemase"/>
</dbReference>
<dbReference type="Pfam" id="PF01168">
    <property type="entry name" value="Ala_racemase_N"/>
    <property type="match status" value="1"/>
</dbReference>
<dbReference type="PRINTS" id="PR00992">
    <property type="entry name" value="ALARACEMASE"/>
</dbReference>
<feature type="domain" description="Alanine racemase C-terminal" evidence="9">
    <location>
        <begin position="229"/>
        <end position="347"/>
    </location>
</feature>
<evidence type="ECO:0000256" key="8">
    <source>
        <dbReference type="PIRSR" id="PIRSR600821-52"/>
    </source>
</evidence>
<protein>
    <recommendedName>
        <fullName evidence="4">alanine racemase</fullName>
        <ecNumber evidence="4">5.1.1.1</ecNumber>
    </recommendedName>
</protein>
<dbReference type="CDD" id="cd00430">
    <property type="entry name" value="PLPDE_III_AR"/>
    <property type="match status" value="1"/>
</dbReference>
<evidence type="ECO:0000259" key="9">
    <source>
        <dbReference type="SMART" id="SM01005"/>
    </source>
</evidence>
<dbReference type="GO" id="GO:0030170">
    <property type="term" value="F:pyridoxal phosphate binding"/>
    <property type="evidence" value="ECO:0007669"/>
    <property type="project" value="TreeGrafter"/>
</dbReference>
<dbReference type="PANTHER" id="PTHR30511">
    <property type="entry name" value="ALANINE RACEMASE"/>
    <property type="match status" value="1"/>
</dbReference>
<evidence type="ECO:0000256" key="2">
    <source>
        <dbReference type="ARBA" id="ARBA00001933"/>
    </source>
</evidence>
<organism evidence="10 11">
    <name type="scientific">Novosphingobium mathurense</name>
    <dbReference type="NCBI Taxonomy" id="428990"/>
    <lineage>
        <taxon>Bacteria</taxon>
        <taxon>Pseudomonadati</taxon>
        <taxon>Pseudomonadota</taxon>
        <taxon>Alphaproteobacteria</taxon>
        <taxon>Sphingomonadales</taxon>
        <taxon>Sphingomonadaceae</taxon>
        <taxon>Novosphingobium</taxon>
    </lineage>
</organism>
<proteinExistence type="inferred from homology"/>
<dbReference type="InterPro" id="IPR029066">
    <property type="entry name" value="PLP-binding_barrel"/>
</dbReference>
<dbReference type="SMART" id="SM01005">
    <property type="entry name" value="Ala_racemase_C"/>
    <property type="match status" value="1"/>
</dbReference>
<dbReference type="InterPro" id="IPR011079">
    <property type="entry name" value="Ala_racemase_C"/>
</dbReference>
<name>A0A1U6GXG1_9SPHN</name>
<keyword evidence="5 7" id="KW-0663">Pyridoxal phosphate</keyword>
<dbReference type="InterPro" id="IPR009006">
    <property type="entry name" value="Ala_racemase/Decarboxylase_C"/>
</dbReference>
<dbReference type="InterPro" id="IPR020622">
    <property type="entry name" value="Ala_racemase_pyridoxalP-BS"/>
</dbReference>
<feature type="binding site" evidence="8">
    <location>
        <position position="134"/>
    </location>
    <ligand>
        <name>substrate</name>
    </ligand>
</feature>
<gene>
    <name evidence="10" type="ORF">SAMN06295987_101772</name>
</gene>
<keyword evidence="6" id="KW-0413">Isomerase</keyword>
<reference evidence="11" key="1">
    <citation type="submission" date="2017-02" db="EMBL/GenBank/DDBJ databases">
        <authorList>
            <person name="Varghese N."/>
            <person name="Submissions S."/>
        </authorList>
    </citation>
    <scope>NUCLEOTIDE SEQUENCE [LARGE SCALE GENOMIC DNA]</scope>
    <source>
        <strain evidence="11">SM117</strain>
    </source>
</reference>
<keyword evidence="11" id="KW-1185">Reference proteome</keyword>
<feature type="modified residue" description="N6-(pyridoxal phosphate)lysine" evidence="7">
    <location>
        <position position="40"/>
    </location>
</feature>
<dbReference type="GO" id="GO:0030632">
    <property type="term" value="P:D-alanine biosynthetic process"/>
    <property type="evidence" value="ECO:0007669"/>
    <property type="project" value="TreeGrafter"/>
</dbReference>
<dbReference type="GO" id="GO:0008784">
    <property type="term" value="F:alanine racemase activity"/>
    <property type="evidence" value="ECO:0007669"/>
    <property type="project" value="UniProtKB-EC"/>
</dbReference>
<evidence type="ECO:0000313" key="10">
    <source>
        <dbReference type="EMBL" id="SLJ88242.1"/>
    </source>
</evidence>
<evidence type="ECO:0000313" key="11">
    <source>
        <dbReference type="Proteomes" id="UP000190989"/>
    </source>
</evidence>
<comment type="cofactor">
    <cofactor evidence="2 7">
        <name>pyridoxal 5'-phosphate</name>
        <dbReference type="ChEBI" id="CHEBI:597326"/>
    </cofactor>
</comment>
<feature type="binding site" evidence="8">
    <location>
        <position position="298"/>
    </location>
    <ligand>
        <name>substrate</name>
    </ligand>
</feature>
<dbReference type="Proteomes" id="UP000190989">
    <property type="component" value="Unassembled WGS sequence"/>
</dbReference>
<evidence type="ECO:0000256" key="7">
    <source>
        <dbReference type="PIRSR" id="PIRSR600821-50"/>
    </source>
</evidence>
<dbReference type="SUPFAM" id="SSF50621">
    <property type="entry name" value="Alanine racemase C-terminal domain-like"/>
    <property type="match status" value="1"/>
</dbReference>
<dbReference type="EC" id="5.1.1.1" evidence="4"/>
<dbReference type="PROSITE" id="PS00395">
    <property type="entry name" value="ALANINE_RACEMASE"/>
    <property type="match status" value="1"/>
</dbReference>
<dbReference type="PANTHER" id="PTHR30511:SF0">
    <property type="entry name" value="ALANINE RACEMASE, CATABOLIC-RELATED"/>
    <property type="match status" value="1"/>
</dbReference>